<name>A0ABU9DII2_9BACL</name>
<accession>A0ABU9DII2</accession>
<comment type="caution">
    <text evidence="1">The sequence shown here is derived from an EMBL/GenBank/DDBJ whole genome shotgun (WGS) entry which is preliminary data.</text>
</comment>
<gene>
    <name evidence="1" type="ORF">WMW72_12175</name>
</gene>
<keyword evidence="2" id="KW-1185">Reference proteome</keyword>
<dbReference type="EMBL" id="JBBPCC010000006">
    <property type="protein sequence ID" value="MEK8128664.1"/>
    <property type="molecule type" value="Genomic_DNA"/>
</dbReference>
<dbReference type="InterPro" id="IPR021808">
    <property type="entry name" value="DUF3383"/>
</dbReference>
<evidence type="ECO:0000313" key="2">
    <source>
        <dbReference type="Proteomes" id="UP001469365"/>
    </source>
</evidence>
<dbReference type="RefSeq" id="WP_341415740.1">
    <property type="nucleotide sequence ID" value="NZ_JBBPCC010000006.1"/>
</dbReference>
<protein>
    <submittedName>
        <fullName evidence="1">DUF3383 family protein</fullName>
    </submittedName>
</protein>
<reference evidence="1 2" key="1">
    <citation type="submission" date="2024-04" db="EMBL/GenBank/DDBJ databases">
        <title>draft genome sequnece of Paenibacillus filicis.</title>
        <authorList>
            <person name="Kim D.-U."/>
        </authorList>
    </citation>
    <scope>NUCLEOTIDE SEQUENCE [LARGE SCALE GENOMIC DNA]</scope>
    <source>
        <strain evidence="1 2">KACC14197</strain>
    </source>
</reference>
<evidence type="ECO:0000313" key="1">
    <source>
        <dbReference type="EMBL" id="MEK8128664.1"/>
    </source>
</evidence>
<dbReference type="Pfam" id="PF11863">
    <property type="entry name" value="DUF3383"/>
    <property type="match status" value="1"/>
</dbReference>
<proteinExistence type="predicted"/>
<organism evidence="1 2">
    <name type="scientific">Paenibacillus filicis</name>
    <dbReference type="NCBI Taxonomy" id="669464"/>
    <lineage>
        <taxon>Bacteria</taxon>
        <taxon>Bacillati</taxon>
        <taxon>Bacillota</taxon>
        <taxon>Bacilli</taxon>
        <taxon>Bacillales</taxon>
        <taxon>Paenibacillaceae</taxon>
        <taxon>Paenibacillus</taxon>
    </lineage>
</organism>
<sequence>MATQSLNDIVNVTVTVSPMSAANSGFNLGLIVGKSTIITPAVRVKLYNGTDAMISDGWTGQEPEYLAAQMYFSQTPRPRRVAIGRWDGTGSETSAQALTACRAKNSDWYGSYVCGAVKADILANVAYIETAVPLAAYFYDTKDADVIAGTAGNVMQTLNAAKRHRVLGQYSTTNYAAAATMGVAMGLNTGLANSAFTLAYKTLVGVLPEDLTTTQVNTILGYKGNVYTSYGATYNLLVQGTMADGVSFDEVLNLDVLTNEIQTAVVNALTQGPKIPQTEDGVSLLVSAITDPCNNARNRGVIAPGVWKAAPILNLQTGDTLSAGYLVLADTIANQSQTDRDARKSPPIYVAIKLAGAIEYVVIGVVVNR</sequence>
<dbReference type="Proteomes" id="UP001469365">
    <property type="component" value="Unassembled WGS sequence"/>
</dbReference>